<evidence type="ECO:0000256" key="8">
    <source>
        <dbReference type="ARBA" id="ARBA00023239"/>
    </source>
</evidence>
<keyword evidence="6" id="KW-0479">Metal-binding</keyword>
<dbReference type="UniPathway" id="UPA00391"/>
<sequence>MYRVGVQREFIAQHYLIGGDWGAENQLHSHPYRLELELSGRQLDQHQYLVDIVAIEDTLDRLIGYFRDHTLNDLPEFAGVNPSLEHFARLLCESLAEQFLAGPVERISVKLWENAVAWAGYEVGR</sequence>
<dbReference type="EC" id="4.1.2.50" evidence="4"/>
<dbReference type="AlphaFoldDB" id="A0A7C4KXU9"/>
<dbReference type="PANTHER" id="PTHR12589:SF7">
    <property type="entry name" value="6-PYRUVOYL TETRAHYDROBIOPTERIN SYNTHASE"/>
    <property type="match status" value="1"/>
</dbReference>
<dbReference type="InterPro" id="IPR038418">
    <property type="entry name" value="6-PTP_synth/QueD_sf"/>
</dbReference>
<keyword evidence="7" id="KW-0862">Zinc</keyword>
<comment type="similarity">
    <text evidence="3">Belongs to the PTPS family. QueD subfamily.</text>
</comment>
<dbReference type="GO" id="GO:0046872">
    <property type="term" value="F:metal ion binding"/>
    <property type="evidence" value="ECO:0007669"/>
    <property type="project" value="UniProtKB-KW"/>
</dbReference>
<evidence type="ECO:0000256" key="2">
    <source>
        <dbReference type="ARBA" id="ARBA00005061"/>
    </source>
</evidence>
<comment type="caution">
    <text evidence="11">The sequence shown here is derived from an EMBL/GenBank/DDBJ whole genome shotgun (WGS) entry which is preliminary data.</text>
</comment>
<evidence type="ECO:0000256" key="3">
    <source>
        <dbReference type="ARBA" id="ARBA00008900"/>
    </source>
</evidence>
<dbReference type="EMBL" id="DSXR01000014">
    <property type="protein sequence ID" value="HGS86138.1"/>
    <property type="molecule type" value="Genomic_DNA"/>
</dbReference>
<evidence type="ECO:0000256" key="9">
    <source>
        <dbReference type="ARBA" id="ARBA00031449"/>
    </source>
</evidence>
<dbReference type="PANTHER" id="PTHR12589">
    <property type="entry name" value="PYRUVOYL TETRAHYDROBIOPTERIN SYNTHASE"/>
    <property type="match status" value="1"/>
</dbReference>
<keyword evidence="8" id="KW-0456">Lyase</keyword>
<evidence type="ECO:0000256" key="1">
    <source>
        <dbReference type="ARBA" id="ARBA00001947"/>
    </source>
</evidence>
<proteinExistence type="inferred from homology"/>
<dbReference type="GO" id="GO:0070497">
    <property type="term" value="F:6-carboxytetrahydropterin synthase activity"/>
    <property type="evidence" value="ECO:0007669"/>
    <property type="project" value="UniProtKB-EC"/>
</dbReference>
<evidence type="ECO:0000256" key="4">
    <source>
        <dbReference type="ARBA" id="ARBA00012982"/>
    </source>
</evidence>
<evidence type="ECO:0000256" key="7">
    <source>
        <dbReference type="ARBA" id="ARBA00022833"/>
    </source>
</evidence>
<comment type="cofactor">
    <cofactor evidence="1">
        <name>Zn(2+)</name>
        <dbReference type="ChEBI" id="CHEBI:29105"/>
    </cofactor>
</comment>
<dbReference type="Gene3D" id="3.30.479.10">
    <property type="entry name" value="6-pyruvoyl tetrahydropterin synthase/QueD"/>
    <property type="match status" value="1"/>
</dbReference>
<protein>
    <recommendedName>
        <fullName evidence="5">6-carboxy-5,6,7,8-tetrahydropterin synthase</fullName>
        <ecNumber evidence="4">4.1.2.50</ecNumber>
    </recommendedName>
    <alternativeName>
        <fullName evidence="9">Queuosine biosynthesis protein QueD</fullName>
    </alternativeName>
</protein>
<evidence type="ECO:0000313" key="11">
    <source>
        <dbReference type="EMBL" id="HGS86138.1"/>
    </source>
</evidence>
<dbReference type="Pfam" id="PF01242">
    <property type="entry name" value="PTPS"/>
    <property type="match status" value="1"/>
</dbReference>
<accession>A0A7C4KXU9</accession>
<dbReference type="SUPFAM" id="SSF55620">
    <property type="entry name" value="Tetrahydrobiopterin biosynthesis enzymes-like"/>
    <property type="match status" value="1"/>
</dbReference>
<dbReference type="InterPro" id="IPR007115">
    <property type="entry name" value="6-PTP_synth/QueD"/>
</dbReference>
<name>A0A7C4KXU9_9CHLR</name>
<comment type="catalytic activity">
    <reaction evidence="10">
        <text>7,8-dihydroneopterin 3'-triphosphate + H2O = 6-carboxy-5,6,7,8-tetrahydropterin + triphosphate + acetaldehyde + 2 H(+)</text>
        <dbReference type="Rhea" id="RHEA:27966"/>
        <dbReference type="ChEBI" id="CHEBI:15343"/>
        <dbReference type="ChEBI" id="CHEBI:15377"/>
        <dbReference type="ChEBI" id="CHEBI:15378"/>
        <dbReference type="ChEBI" id="CHEBI:18036"/>
        <dbReference type="ChEBI" id="CHEBI:58462"/>
        <dbReference type="ChEBI" id="CHEBI:61032"/>
        <dbReference type="EC" id="4.1.2.50"/>
    </reaction>
</comment>
<evidence type="ECO:0000256" key="10">
    <source>
        <dbReference type="ARBA" id="ARBA00048807"/>
    </source>
</evidence>
<evidence type="ECO:0000256" key="5">
    <source>
        <dbReference type="ARBA" id="ARBA00018141"/>
    </source>
</evidence>
<gene>
    <name evidence="11" type="ORF">ENT17_00800</name>
</gene>
<comment type="pathway">
    <text evidence="2">Purine metabolism; 7-cyano-7-deazaguanine biosynthesis.</text>
</comment>
<evidence type="ECO:0000256" key="6">
    <source>
        <dbReference type="ARBA" id="ARBA00022723"/>
    </source>
</evidence>
<reference evidence="11" key="1">
    <citation type="journal article" date="2020" name="mSystems">
        <title>Genome- and Community-Level Interaction Insights into Carbon Utilization and Element Cycling Functions of Hydrothermarchaeota in Hydrothermal Sediment.</title>
        <authorList>
            <person name="Zhou Z."/>
            <person name="Liu Y."/>
            <person name="Xu W."/>
            <person name="Pan J."/>
            <person name="Luo Z.H."/>
            <person name="Li M."/>
        </authorList>
    </citation>
    <scope>NUCLEOTIDE SEQUENCE [LARGE SCALE GENOMIC DNA]</scope>
    <source>
        <strain evidence="11">SpSt-556</strain>
    </source>
</reference>
<organism evidence="11">
    <name type="scientific">Bellilinea caldifistulae</name>
    <dbReference type="NCBI Taxonomy" id="360411"/>
    <lineage>
        <taxon>Bacteria</taxon>
        <taxon>Bacillati</taxon>
        <taxon>Chloroflexota</taxon>
        <taxon>Anaerolineae</taxon>
        <taxon>Anaerolineales</taxon>
        <taxon>Anaerolineaceae</taxon>
        <taxon>Bellilinea</taxon>
    </lineage>
</organism>